<feature type="transmembrane region" description="Helical" evidence="1">
    <location>
        <begin position="6"/>
        <end position="26"/>
    </location>
</feature>
<evidence type="ECO:0000256" key="1">
    <source>
        <dbReference type="SAM" id="Phobius"/>
    </source>
</evidence>
<dbReference type="EMBL" id="QGMY01000002">
    <property type="protein sequence ID" value="PWR73752.1"/>
    <property type="molecule type" value="Genomic_DNA"/>
</dbReference>
<evidence type="ECO:0000313" key="3">
    <source>
        <dbReference type="Proteomes" id="UP000245657"/>
    </source>
</evidence>
<comment type="caution">
    <text evidence="2">The sequence shown here is derived from an EMBL/GenBank/DDBJ whole genome shotgun (WGS) entry which is preliminary data.</text>
</comment>
<evidence type="ECO:0000313" key="2">
    <source>
        <dbReference type="EMBL" id="PWR73752.1"/>
    </source>
</evidence>
<dbReference type="Proteomes" id="UP000245657">
    <property type="component" value="Unassembled WGS sequence"/>
</dbReference>
<gene>
    <name evidence="2" type="ORF">DK846_00845</name>
</gene>
<keyword evidence="1" id="KW-0472">Membrane</keyword>
<dbReference type="AlphaFoldDB" id="A0A2V2N0R7"/>
<protein>
    <submittedName>
        <fullName evidence="2">Uncharacterized protein</fullName>
    </submittedName>
</protein>
<reference evidence="2 3" key="1">
    <citation type="submission" date="2018-05" db="EMBL/GenBank/DDBJ databases">
        <title>Draft genome of Methanospirillum lacunae Ki8-1.</title>
        <authorList>
            <person name="Dueholm M.S."/>
            <person name="Nielsen P.H."/>
            <person name="Bakmann L.F."/>
            <person name="Otzen D.E."/>
        </authorList>
    </citation>
    <scope>NUCLEOTIDE SEQUENCE [LARGE SCALE GENOMIC DNA]</scope>
    <source>
        <strain evidence="2 3">Ki8-1</strain>
    </source>
</reference>
<dbReference type="OrthoDB" id="117534at2157"/>
<keyword evidence="1" id="KW-1133">Transmembrane helix</keyword>
<feature type="transmembrane region" description="Helical" evidence="1">
    <location>
        <begin position="33"/>
        <end position="54"/>
    </location>
</feature>
<dbReference type="RefSeq" id="WP_109967032.1">
    <property type="nucleotide sequence ID" value="NZ_CP176093.1"/>
</dbReference>
<dbReference type="GeneID" id="97549072"/>
<feature type="transmembrane region" description="Helical" evidence="1">
    <location>
        <begin position="74"/>
        <end position="99"/>
    </location>
</feature>
<keyword evidence="3" id="KW-1185">Reference proteome</keyword>
<keyword evidence="1" id="KW-0812">Transmembrane</keyword>
<sequence>MEFGVYQFLADPVLIAFLILTAFSVIWKFFKVWIASIITCSLAGALIVVILITASQVAGADDLIRYLITSHYRFMGSLTLSFRDILLMLLLIISFQLALAGHTLEIEKKLNEHLFWIPSRGTHHYEMEHTLECEKKANK</sequence>
<name>A0A2V2N0R7_9EURY</name>
<accession>A0A2V2N0R7</accession>
<organism evidence="2 3">
    <name type="scientific">Methanospirillum lacunae</name>
    <dbReference type="NCBI Taxonomy" id="668570"/>
    <lineage>
        <taxon>Archaea</taxon>
        <taxon>Methanobacteriati</taxon>
        <taxon>Methanobacteriota</taxon>
        <taxon>Stenosarchaea group</taxon>
        <taxon>Methanomicrobia</taxon>
        <taxon>Methanomicrobiales</taxon>
        <taxon>Methanospirillaceae</taxon>
        <taxon>Methanospirillum</taxon>
    </lineage>
</organism>
<proteinExistence type="predicted"/>